<evidence type="ECO:0000313" key="2">
    <source>
        <dbReference type="EMBL" id="CAG5039006.1"/>
    </source>
</evidence>
<feature type="compositionally biased region" description="Basic and acidic residues" evidence="1">
    <location>
        <begin position="57"/>
        <end position="67"/>
    </location>
</feature>
<organism evidence="2 3">
    <name type="scientific">Parnassius apollo</name>
    <name type="common">Apollo butterfly</name>
    <name type="synonym">Papilio apollo</name>
    <dbReference type="NCBI Taxonomy" id="110799"/>
    <lineage>
        <taxon>Eukaryota</taxon>
        <taxon>Metazoa</taxon>
        <taxon>Ecdysozoa</taxon>
        <taxon>Arthropoda</taxon>
        <taxon>Hexapoda</taxon>
        <taxon>Insecta</taxon>
        <taxon>Pterygota</taxon>
        <taxon>Neoptera</taxon>
        <taxon>Endopterygota</taxon>
        <taxon>Lepidoptera</taxon>
        <taxon>Glossata</taxon>
        <taxon>Ditrysia</taxon>
        <taxon>Papilionoidea</taxon>
        <taxon>Papilionidae</taxon>
        <taxon>Parnassiinae</taxon>
        <taxon>Parnassini</taxon>
        <taxon>Parnassius</taxon>
        <taxon>Parnassius</taxon>
    </lineage>
</organism>
<comment type="caution">
    <text evidence="2">The sequence shown here is derived from an EMBL/GenBank/DDBJ whole genome shotgun (WGS) entry which is preliminary data.</text>
</comment>
<name>A0A8S3XS29_PARAO</name>
<feature type="region of interest" description="Disordered" evidence="1">
    <location>
        <begin position="45"/>
        <end position="67"/>
    </location>
</feature>
<accession>A0A8S3XS29</accession>
<gene>
    <name evidence="2" type="ORF">PAPOLLO_LOCUS21506</name>
</gene>
<evidence type="ECO:0000313" key="3">
    <source>
        <dbReference type="Proteomes" id="UP000691718"/>
    </source>
</evidence>
<reference evidence="2" key="1">
    <citation type="submission" date="2021-04" db="EMBL/GenBank/DDBJ databases">
        <authorList>
            <person name="Tunstrom K."/>
        </authorList>
    </citation>
    <scope>NUCLEOTIDE SEQUENCE</scope>
</reference>
<dbReference type="AlphaFoldDB" id="A0A8S3XS29"/>
<dbReference type="EMBL" id="CAJQZP010001331">
    <property type="protein sequence ID" value="CAG5039006.1"/>
    <property type="molecule type" value="Genomic_DNA"/>
</dbReference>
<protein>
    <submittedName>
        <fullName evidence="2">(apollo) hypothetical protein</fullName>
    </submittedName>
</protein>
<sequence>MLAASYLGLLGRGGGCRSDRDKRELIVASTMSTSETELIESTYMVTPTSTGGPAIKPNRESRTRLAP</sequence>
<evidence type="ECO:0000256" key="1">
    <source>
        <dbReference type="SAM" id="MobiDB-lite"/>
    </source>
</evidence>
<proteinExistence type="predicted"/>
<dbReference type="Proteomes" id="UP000691718">
    <property type="component" value="Unassembled WGS sequence"/>
</dbReference>
<dbReference type="OrthoDB" id="6926498at2759"/>
<keyword evidence="3" id="KW-1185">Reference proteome</keyword>